<keyword evidence="1" id="KW-1133">Transmembrane helix</keyword>
<evidence type="ECO:0000313" key="4">
    <source>
        <dbReference type="Proteomes" id="UP000315947"/>
    </source>
</evidence>
<dbReference type="InterPro" id="IPR047658">
    <property type="entry name" value="IS4-like_transpos"/>
</dbReference>
<accession>A0ABX5WVM6</accession>
<evidence type="ECO:0000256" key="1">
    <source>
        <dbReference type="SAM" id="Phobius"/>
    </source>
</evidence>
<evidence type="ECO:0000259" key="2">
    <source>
        <dbReference type="Pfam" id="PF01609"/>
    </source>
</evidence>
<protein>
    <submittedName>
        <fullName evidence="3">IS4 family transposase</fullName>
    </submittedName>
</protein>
<evidence type="ECO:0000313" key="3">
    <source>
        <dbReference type="EMBL" id="QDO83139.1"/>
    </source>
</evidence>
<proteinExistence type="predicted"/>
<dbReference type="Pfam" id="PF01609">
    <property type="entry name" value="DDE_Tnp_1"/>
    <property type="match status" value="1"/>
</dbReference>
<organism evidence="3 4">
    <name type="scientific">Shewanella psychropiezotolerans</name>
    <dbReference type="NCBI Taxonomy" id="2593655"/>
    <lineage>
        <taxon>Bacteria</taxon>
        <taxon>Pseudomonadati</taxon>
        <taxon>Pseudomonadota</taxon>
        <taxon>Gammaproteobacteria</taxon>
        <taxon>Alteromonadales</taxon>
        <taxon>Shewanellaceae</taxon>
        <taxon>Shewanella</taxon>
    </lineage>
</organism>
<sequence>MQVLAILHQSLYEHCPEIHLKRLNTLMVACRALVDSDELTLTSLGRHINSSETRTKHSIKRMDRLLGNHHLHSELIAVYQWHAKWLLYQNTMPTVLVDWSDMKEGRELIALRASIALRGRSITLYERTFPLALQGTQTAHNQFLNELNQVIPKHMTPLIVTDAGFRNPWFRQVEKLSWYWLGRARGLSVYRQHPNGRQFSLKELYPSATSRAKHVGRIALSVKKPLICEMVIFKERNKGRTGQRSTTTDCHHTAQWTYERTAKEPLALVTNLTMEAIPPKKLVNIYRKRMQIEETFRDLKSPAYGFGLRHSRTRSAARMDILLMIALLVQLAFWWVGLFAEAQKLQRHFQANTVRKRSVLSTVRMGKELLRRRAHYQISKSELIDAAKILSEISREHGCWGNEL</sequence>
<feature type="transmembrane region" description="Helical" evidence="1">
    <location>
        <begin position="321"/>
        <end position="340"/>
    </location>
</feature>
<dbReference type="RefSeq" id="WP_144045521.1">
    <property type="nucleotide sequence ID" value="NZ_CP041614.1"/>
</dbReference>
<dbReference type="PANTHER" id="PTHR35404">
    <property type="entry name" value="TRANSPOSASE OF TN10"/>
    <property type="match status" value="1"/>
</dbReference>
<dbReference type="SUPFAM" id="SSF53098">
    <property type="entry name" value="Ribonuclease H-like"/>
    <property type="match status" value="1"/>
</dbReference>
<name>A0ABX5WVM6_9GAMM</name>
<keyword evidence="1" id="KW-0472">Membrane</keyword>
<dbReference type="Proteomes" id="UP000315947">
    <property type="component" value="Chromosome"/>
</dbReference>
<dbReference type="InterPro" id="IPR002559">
    <property type="entry name" value="Transposase_11"/>
</dbReference>
<feature type="domain" description="Transposase IS4-like" evidence="2">
    <location>
        <begin position="111"/>
        <end position="328"/>
    </location>
</feature>
<keyword evidence="1" id="KW-0812">Transmembrane</keyword>
<keyword evidence="4" id="KW-1185">Reference proteome</keyword>
<dbReference type="EMBL" id="CP041614">
    <property type="protein sequence ID" value="QDO83139.1"/>
    <property type="molecule type" value="Genomic_DNA"/>
</dbReference>
<reference evidence="3 4" key="1">
    <citation type="submission" date="2019-07" db="EMBL/GenBank/DDBJ databases">
        <title>Shewanella sp. YLB-06 whole genomic sequence.</title>
        <authorList>
            <person name="Yu L."/>
        </authorList>
    </citation>
    <scope>NUCLEOTIDE SEQUENCE [LARGE SCALE GENOMIC DNA]</scope>
    <source>
        <strain evidence="3 4">YLB-06</strain>
    </source>
</reference>
<dbReference type="PANTHER" id="PTHR35404:SF8">
    <property type="entry name" value="TRANSPOSASE OF TN10"/>
    <property type="match status" value="1"/>
</dbReference>
<dbReference type="NCBIfam" id="NF033591">
    <property type="entry name" value="transpos_IS4_2"/>
    <property type="match status" value="1"/>
</dbReference>
<gene>
    <name evidence="3" type="ORF">FM037_07760</name>
</gene>
<dbReference type="InterPro" id="IPR012337">
    <property type="entry name" value="RNaseH-like_sf"/>
</dbReference>